<accession>A0ABS5QPD4</accession>
<proteinExistence type="predicted"/>
<comment type="caution">
    <text evidence="2">The sequence shown here is derived from an EMBL/GenBank/DDBJ whole genome shotgun (WGS) entry which is preliminary data.</text>
</comment>
<dbReference type="EMBL" id="JAEDAM010000094">
    <property type="protein sequence ID" value="MBS8122421.1"/>
    <property type="molecule type" value="Genomic_DNA"/>
</dbReference>
<feature type="compositionally biased region" description="Low complexity" evidence="1">
    <location>
        <begin position="508"/>
        <end position="536"/>
    </location>
</feature>
<dbReference type="Pfam" id="PF19030">
    <property type="entry name" value="TSP1_ADAMTS"/>
    <property type="match status" value="1"/>
</dbReference>
<name>A0ABS5QPD4_9BACT</name>
<organism evidence="2 3">
    <name type="scientific">Candidatus Vampirococcus lugosii</name>
    <dbReference type="NCBI Taxonomy" id="2789015"/>
    <lineage>
        <taxon>Bacteria</taxon>
        <taxon>Candidatus Absconditibacteriota</taxon>
        <taxon>Vampirococcus</taxon>
    </lineage>
</organism>
<dbReference type="Gene3D" id="2.20.100.10">
    <property type="entry name" value="Thrombospondin type-1 (TSP1) repeat"/>
    <property type="match status" value="1"/>
</dbReference>
<sequence length="542" mass="60334">MKMKKYILLFGLMSFYGLYSYTNAIECSFYEFEDQCVSPGGQVKMSETNSDLPHFTRGLDAKIFEEFYDNSINNDQGFEHDDRILWEWKANDDGEPDGEFKSCEDFEIFSCATSYDDPSTTYSATDVYNFHSYKVWEEWQCMEGACENYKLTGGVGKSDPVLCDNDIKWVLSDASGGDEVCINGPNPVSAQRDGVKWNYCMDGCNMNEVSNLPECQNRIKEEIDAPANFFTSTSNPANDGYTQTIVDENGFGCTGNGCNWSDELCQWSPGQGSDQPTRSGDGTKTWNNINLYQTREEWRFYGQSLTKSYELTNKPGWRYENITPSLGDYVWNKHYKGRDCDLDTEFCRLGDDKCTSYGNVNAGSHNRYYNKIRWRWSGSLPSGGYYEWRSGSSGSRTDVGSSTSKTVTGINCDTNRSSQVRICVGNYGCGPVTTLNSSTKDCSRKTGNWSSCSASPYWDTGDWSDCSVSCGGGTKSRSVTCEGKSGTRSRSVKCVNQLGSTINDSYCEEASSKPSSSKSCTESCSTSSKPDSSDSCNTHDCP</sequence>
<dbReference type="Proteomes" id="UP000680365">
    <property type="component" value="Unassembled WGS sequence"/>
</dbReference>
<dbReference type="PROSITE" id="PS50092">
    <property type="entry name" value="TSP1"/>
    <property type="match status" value="1"/>
</dbReference>
<keyword evidence="3" id="KW-1185">Reference proteome</keyword>
<evidence type="ECO:0000313" key="3">
    <source>
        <dbReference type="Proteomes" id="UP000680365"/>
    </source>
</evidence>
<dbReference type="InterPro" id="IPR036383">
    <property type="entry name" value="TSP1_rpt_sf"/>
</dbReference>
<evidence type="ECO:0000256" key="1">
    <source>
        <dbReference type="SAM" id="MobiDB-lite"/>
    </source>
</evidence>
<dbReference type="SUPFAM" id="SSF82895">
    <property type="entry name" value="TSP-1 type 1 repeat"/>
    <property type="match status" value="1"/>
</dbReference>
<evidence type="ECO:0000313" key="2">
    <source>
        <dbReference type="EMBL" id="MBS8122421.1"/>
    </source>
</evidence>
<dbReference type="InterPro" id="IPR000884">
    <property type="entry name" value="TSP1_rpt"/>
</dbReference>
<gene>
    <name evidence="2" type="ORF">VAMP_516n6</name>
</gene>
<reference evidence="2 3" key="1">
    <citation type="journal article" date="2021" name="Nat. Commun.">
        <title>Reductive evolution and unique predatory mode in the CPR bacterium Vampirococcus lugosii.</title>
        <authorList>
            <person name="Moreira D."/>
            <person name="Zivanovic Y."/>
            <person name="Lopez-Archilla A.I."/>
            <person name="Iniesto M."/>
            <person name="Lopez-Garcia P."/>
        </authorList>
    </citation>
    <scope>NUCLEOTIDE SEQUENCE [LARGE SCALE GENOMIC DNA]</scope>
    <source>
        <strain evidence="2">Chiprana</strain>
    </source>
</reference>
<feature type="region of interest" description="Disordered" evidence="1">
    <location>
        <begin position="507"/>
        <end position="542"/>
    </location>
</feature>
<protein>
    <submittedName>
        <fullName evidence="2">Uncharacterized protein</fullName>
    </submittedName>
</protein>